<dbReference type="EMBL" id="CP047650">
    <property type="protein sequence ID" value="QHI97373.1"/>
    <property type="molecule type" value="Genomic_DNA"/>
</dbReference>
<dbReference type="SUPFAM" id="SSF52172">
    <property type="entry name" value="CheY-like"/>
    <property type="match status" value="1"/>
</dbReference>
<reference evidence="4 5" key="1">
    <citation type="submission" date="2020-01" db="EMBL/GenBank/DDBJ databases">
        <title>Genome sequencing of strain KACC 21265.</title>
        <authorList>
            <person name="Heo J."/>
            <person name="Kim S.-J."/>
            <person name="Kim J.-S."/>
            <person name="Hong S.-B."/>
            <person name="Kwon S.-W."/>
        </authorList>
    </citation>
    <scope>NUCLEOTIDE SEQUENCE [LARGE SCALE GENOMIC DNA]</scope>
    <source>
        <strain evidence="4 5">KACC 21265</strain>
    </source>
</reference>
<evidence type="ECO:0000313" key="5">
    <source>
        <dbReference type="Proteomes" id="UP000464787"/>
    </source>
</evidence>
<dbReference type="Proteomes" id="UP000464787">
    <property type="component" value="Chromosome"/>
</dbReference>
<protein>
    <recommendedName>
        <fullName evidence="3">OmpR/PhoB-type domain-containing protein</fullName>
    </recommendedName>
</protein>
<evidence type="ECO:0000256" key="1">
    <source>
        <dbReference type="ARBA" id="ARBA00023125"/>
    </source>
</evidence>
<dbReference type="KEGG" id="xyk:GT347_04870"/>
<name>A0A857J2C5_9BURK</name>
<keyword evidence="1 2" id="KW-0238">DNA-binding</keyword>
<evidence type="ECO:0000256" key="2">
    <source>
        <dbReference type="PROSITE-ProRule" id="PRU01091"/>
    </source>
</evidence>
<gene>
    <name evidence="4" type="ORF">GT347_04870</name>
</gene>
<organism evidence="4 5">
    <name type="scientific">Xylophilus rhododendri</name>
    <dbReference type="NCBI Taxonomy" id="2697032"/>
    <lineage>
        <taxon>Bacteria</taxon>
        <taxon>Pseudomonadati</taxon>
        <taxon>Pseudomonadota</taxon>
        <taxon>Betaproteobacteria</taxon>
        <taxon>Burkholderiales</taxon>
        <taxon>Xylophilus</taxon>
    </lineage>
</organism>
<dbReference type="SUPFAM" id="SSF46894">
    <property type="entry name" value="C-terminal effector domain of the bipartite response regulators"/>
    <property type="match status" value="1"/>
</dbReference>
<dbReference type="InterPro" id="IPR016032">
    <property type="entry name" value="Sig_transdc_resp-reg_C-effctor"/>
</dbReference>
<accession>A0A857J2C5</accession>
<dbReference type="GO" id="GO:0006355">
    <property type="term" value="P:regulation of DNA-templated transcription"/>
    <property type="evidence" value="ECO:0007669"/>
    <property type="project" value="InterPro"/>
</dbReference>
<sequence>MEKKLSAVLRTGWIGMPAHELRAVAQPFTVFADGDDFLLSDDPFGLSLYVVDLVQPGVPGPDLVRLIRRKSAAGMVALSSAPHPHFVQALHDGADLAVDRAAPAEQIEALIAALRRRVQISAVIGVGGWRLHVQKGQLMAPDASTIKLSKSDVALLSAFAAAAGEVVPRSTLTEQLWGPSHDATEGALHAILYRLRKRVEQAGQPVWPMHAISGVGYEFRAPLKTV</sequence>
<evidence type="ECO:0000259" key="3">
    <source>
        <dbReference type="PROSITE" id="PS51755"/>
    </source>
</evidence>
<dbReference type="RefSeq" id="WP_160550891.1">
    <property type="nucleotide sequence ID" value="NZ_CP047650.1"/>
</dbReference>
<dbReference type="InterPro" id="IPR011006">
    <property type="entry name" value="CheY-like_superfamily"/>
</dbReference>
<evidence type="ECO:0000313" key="4">
    <source>
        <dbReference type="EMBL" id="QHI97373.1"/>
    </source>
</evidence>
<dbReference type="SMART" id="SM00862">
    <property type="entry name" value="Trans_reg_C"/>
    <property type="match status" value="1"/>
</dbReference>
<feature type="DNA-binding region" description="OmpR/PhoB-type" evidence="2">
    <location>
        <begin position="121"/>
        <end position="221"/>
    </location>
</feature>
<proteinExistence type="predicted"/>
<dbReference type="InterPro" id="IPR001867">
    <property type="entry name" value="OmpR/PhoB-type_DNA-bd"/>
</dbReference>
<dbReference type="GO" id="GO:0000160">
    <property type="term" value="P:phosphorelay signal transduction system"/>
    <property type="evidence" value="ECO:0007669"/>
    <property type="project" value="InterPro"/>
</dbReference>
<feature type="domain" description="OmpR/PhoB-type" evidence="3">
    <location>
        <begin position="121"/>
        <end position="221"/>
    </location>
</feature>
<dbReference type="Pfam" id="PF00486">
    <property type="entry name" value="Trans_reg_C"/>
    <property type="match status" value="1"/>
</dbReference>
<dbReference type="GO" id="GO:0003677">
    <property type="term" value="F:DNA binding"/>
    <property type="evidence" value="ECO:0007669"/>
    <property type="project" value="UniProtKB-UniRule"/>
</dbReference>
<dbReference type="PROSITE" id="PS51755">
    <property type="entry name" value="OMPR_PHOB"/>
    <property type="match status" value="1"/>
</dbReference>
<dbReference type="AlphaFoldDB" id="A0A857J2C5"/>
<dbReference type="Gene3D" id="1.10.10.10">
    <property type="entry name" value="Winged helix-like DNA-binding domain superfamily/Winged helix DNA-binding domain"/>
    <property type="match status" value="1"/>
</dbReference>
<dbReference type="InterPro" id="IPR036388">
    <property type="entry name" value="WH-like_DNA-bd_sf"/>
</dbReference>
<keyword evidence="5" id="KW-1185">Reference proteome</keyword>